<feature type="domain" description="Nicotinate/nicotinamide phosphoribosyltransferase" evidence="8">
    <location>
        <begin position="210"/>
        <end position="453"/>
    </location>
</feature>
<dbReference type="AlphaFoldDB" id="A0A0F6CLA1"/>
<comment type="pathway">
    <text evidence="5">Cofactor biosynthesis; NAD(+) biosynthesis; nicotinamide D-ribonucleotide from 5-phospho-alpha-D-ribose 1-diphosphate and nicotinamide: step 1/1.</text>
</comment>
<dbReference type="KEGG" id="mgz:GCW_03475"/>
<evidence type="ECO:0000256" key="2">
    <source>
        <dbReference type="ARBA" id="ARBA00022642"/>
    </source>
</evidence>
<dbReference type="Gene3D" id="3.20.20.70">
    <property type="entry name" value="Aldolase class I"/>
    <property type="match status" value="1"/>
</dbReference>
<keyword evidence="3 9" id="KW-0328">Glycosyltransferase</keyword>
<dbReference type="InterPro" id="IPR041525">
    <property type="entry name" value="N/Namide_PRibTrfase"/>
</dbReference>
<dbReference type="Proteomes" id="UP000018735">
    <property type="component" value="Chromosome"/>
</dbReference>
<evidence type="ECO:0000256" key="6">
    <source>
        <dbReference type="ARBA" id="ARBA00035024"/>
    </source>
</evidence>
<dbReference type="PANTHER" id="PTHR43816">
    <property type="entry name" value="NICOTINAMIDE PHOSPHORIBOSYLTRANSFERASE"/>
    <property type="match status" value="1"/>
</dbReference>
<dbReference type="PANTHER" id="PTHR43816:SF1">
    <property type="entry name" value="NICOTINAMIDE PHOSPHORIBOSYLTRANSFERASE"/>
    <property type="match status" value="1"/>
</dbReference>
<organism evidence="9 10">
    <name type="scientific">Mycoplasmoides gallisepticum S6</name>
    <dbReference type="NCBI Taxonomy" id="1006581"/>
    <lineage>
        <taxon>Bacteria</taxon>
        <taxon>Bacillati</taxon>
        <taxon>Mycoplasmatota</taxon>
        <taxon>Mycoplasmoidales</taxon>
        <taxon>Mycoplasmoidaceae</taxon>
        <taxon>Mycoplasmoides</taxon>
    </lineage>
</organism>
<dbReference type="RefSeq" id="WP_011883383.1">
    <property type="nucleotide sequence ID" value="NC_023030.2"/>
</dbReference>
<dbReference type="eggNOG" id="COG1488">
    <property type="taxonomic scope" value="Bacteria"/>
</dbReference>
<dbReference type="EMBL" id="CP006916">
    <property type="protein sequence ID" value="AHB99873.1"/>
    <property type="molecule type" value="Genomic_DNA"/>
</dbReference>
<evidence type="ECO:0000256" key="3">
    <source>
        <dbReference type="ARBA" id="ARBA00022676"/>
    </source>
</evidence>
<evidence type="ECO:0000313" key="9">
    <source>
        <dbReference type="EMBL" id="AHB99873.1"/>
    </source>
</evidence>
<dbReference type="Pfam" id="PF04095">
    <property type="entry name" value="NAPRTase"/>
    <property type="match status" value="1"/>
</dbReference>
<protein>
    <recommendedName>
        <fullName evidence="7">Nicotinamide phosphoribosyltransferase</fullName>
        <ecNumber evidence="6">2.4.2.12</ecNumber>
    </recommendedName>
</protein>
<gene>
    <name evidence="9" type="ORF">GCW_03475</name>
</gene>
<reference evidence="9 10" key="1">
    <citation type="journal article" date="2011" name="PLoS ONE">
        <title>Core proteome of the minimal cell: comparative proteomics of three mollicute species.</title>
        <authorList>
            <person name="Fisunov G.Y."/>
            <person name="Alexeev D.G."/>
            <person name="Bazaleev N.A."/>
            <person name="Ladygina V.G."/>
            <person name="Galyamina M.A."/>
            <person name="Kondratov I.G."/>
            <person name="Zhukova N.A."/>
            <person name="Serebryakova M.V."/>
            <person name="Demina I.A."/>
            <person name="Govorun V.M."/>
        </authorList>
    </citation>
    <scope>NUCLEOTIDE SEQUENCE [LARGE SCALE GENOMIC DNA]</scope>
    <source>
        <strain evidence="9 10">S6</strain>
    </source>
</reference>
<evidence type="ECO:0000256" key="5">
    <source>
        <dbReference type="ARBA" id="ARBA00035007"/>
    </source>
</evidence>
<dbReference type="InterPro" id="IPR036068">
    <property type="entry name" value="Nicotinate_pribotase-like_C"/>
</dbReference>
<keyword evidence="4 9" id="KW-0808">Transferase</keyword>
<evidence type="ECO:0000256" key="7">
    <source>
        <dbReference type="ARBA" id="ARBA00035036"/>
    </source>
</evidence>
<name>A0A0F6CLA1_MYCGL</name>
<dbReference type="NCBIfam" id="NF006629">
    <property type="entry name" value="PRK09198.1"/>
    <property type="match status" value="1"/>
</dbReference>
<sequence length="462" mass="53060">MSKHEKRVLVSDEINEHLINLIPVDAYKLCHRLMYPKNTTNLFSTLTARKTSLKNITTHAWNADLTTKVICDIMDHFVYSLIELHNEKDGEIKNLVRNKLFSVFGNKEFSEDFTNALIDMAEYANEHNRLPLVISVRKSDQYIKFNEPLLTIYGEEGIDKKHVWLINYFETILLQNIWQYQTSLTIAREFYDLCAKYAVKTTDSNEFLKYQCHDFSMRGMSSFKSAIYSANAHLQYFDGSDSILGGDNAVSVIASEHSVMCADGQDHEAETYERLLNQFKEGILSLVIDSWDIWNVLDNILPRFKDKILSRNGKLVVRPDSGDPIEVICGKNYNSEDKSTWGTIHYLDHHFGSTVNSKGYKELNKKVGIIYGDAITLTRSEMILAELERQKYASNNIVFGVGATTYQASTRDTLGFVIKLTAIEKEIDGKFVWFNIKKTPKTDQSKESLTGRFFSEDLVRIY</sequence>
<accession>A0A0F6CLA1</accession>
<dbReference type="HOGENOM" id="CLU_012550_2_0_14"/>
<dbReference type="InterPro" id="IPR016471">
    <property type="entry name" value="Nicotinamide_PRibTrfase"/>
</dbReference>
<dbReference type="GO" id="GO:0047280">
    <property type="term" value="F:nicotinamide phosphoribosyltransferase activity"/>
    <property type="evidence" value="ECO:0007669"/>
    <property type="project" value="UniProtKB-EC"/>
</dbReference>
<dbReference type="PIRSF" id="PIRSF005943">
    <property type="entry name" value="NMPRT"/>
    <property type="match status" value="1"/>
</dbReference>
<evidence type="ECO:0000259" key="8">
    <source>
        <dbReference type="Pfam" id="PF04095"/>
    </source>
</evidence>
<dbReference type="InterPro" id="IPR013785">
    <property type="entry name" value="Aldolase_TIM"/>
</dbReference>
<proteinExistence type="inferred from homology"/>
<dbReference type="EC" id="2.4.2.12" evidence="6"/>
<evidence type="ECO:0000313" key="10">
    <source>
        <dbReference type="Proteomes" id="UP000018735"/>
    </source>
</evidence>
<keyword evidence="2" id="KW-0662">Pyridine nucleotide biosynthesis</keyword>
<evidence type="ECO:0000256" key="1">
    <source>
        <dbReference type="ARBA" id="ARBA00010897"/>
    </source>
</evidence>
<evidence type="ECO:0000256" key="4">
    <source>
        <dbReference type="ARBA" id="ARBA00022679"/>
    </source>
</evidence>
<comment type="similarity">
    <text evidence="1">Belongs to the NAPRTase family.</text>
</comment>
<dbReference type="SUPFAM" id="SSF51690">
    <property type="entry name" value="Nicotinate/Quinolinate PRTase C-terminal domain-like"/>
    <property type="match status" value="1"/>
</dbReference>
<dbReference type="GO" id="GO:0009435">
    <property type="term" value="P:NAD+ biosynthetic process"/>
    <property type="evidence" value="ECO:0007669"/>
    <property type="project" value="InterPro"/>
</dbReference>